<dbReference type="VEuPathDB" id="FungiDB:G647_06591"/>
<evidence type="ECO:0000256" key="3">
    <source>
        <dbReference type="SAM" id="SignalP"/>
    </source>
</evidence>
<dbReference type="OrthoDB" id="10250282at2759"/>
<comment type="similarity">
    <text evidence="1">Belongs to the beta-lactamase family.</text>
</comment>
<keyword evidence="7" id="KW-1185">Reference proteome</keyword>
<evidence type="ECO:0000259" key="4">
    <source>
        <dbReference type="Pfam" id="PF00144"/>
    </source>
</evidence>
<dbReference type="InterPro" id="IPR001466">
    <property type="entry name" value="Beta-lactam-related"/>
</dbReference>
<dbReference type="Pfam" id="PF00144">
    <property type="entry name" value="Beta-lactamase"/>
    <property type="match status" value="1"/>
</dbReference>
<evidence type="ECO:0000313" key="7">
    <source>
        <dbReference type="Proteomes" id="UP000094526"/>
    </source>
</evidence>
<keyword evidence="3" id="KW-0732">Signal</keyword>
<dbReference type="eggNOG" id="ENOG502S3SB">
    <property type="taxonomic scope" value="Eukaryota"/>
</dbReference>
<feature type="domain" description="Beta-lactamase-like ARB-00930-like C-terminal" evidence="5">
    <location>
        <begin position="451"/>
        <end position="637"/>
    </location>
</feature>
<evidence type="ECO:0000313" key="6">
    <source>
        <dbReference type="EMBL" id="OCT51495.1"/>
    </source>
</evidence>
<evidence type="ECO:0000256" key="1">
    <source>
        <dbReference type="ARBA" id="ARBA00038473"/>
    </source>
</evidence>
<dbReference type="InterPro" id="IPR058664">
    <property type="entry name" value="ARB_00930-like_C"/>
</dbReference>
<proteinExistence type="inferred from homology"/>
<dbReference type="InterPro" id="IPR051478">
    <property type="entry name" value="Beta-lactamase-like_AB/R"/>
</dbReference>
<dbReference type="EMBL" id="LGRB01000009">
    <property type="protein sequence ID" value="OCT51495.1"/>
    <property type="molecule type" value="Genomic_DNA"/>
</dbReference>
<dbReference type="PANTHER" id="PTHR22935:SF95">
    <property type="entry name" value="BETA-LACTAMASE-LIKE 1-RELATED"/>
    <property type="match status" value="1"/>
</dbReference>
<organism evidence="6 7">
    <name type="scientific">Cladophialophora carrionii</name>
    <dbReference type="NCBI Taxonomy" id="86049"/>
    <lineage>
        <taxon>Eukaryota</taxon>
        <taxon>Fungi</taxon>
        <taxon>Dikarya</taxon>
        <taxon>Ascomycota</taxon>
        <taxon>Pezizomycotina</taxon>
        <taxon>Eurotiomycetes</taxon>
        <taxon>Chaetothyriomycetidae</taxon>
        <taxon>Chaetothyriales</taxon>
        <taxon>Herpotrichiellaceae</taxon>
        <taxon>Cladophialophora</taxon>
    </lineage>
</organism>
<gene>
    <name evidence="6" type="ORF">CLCR_08176</name>
</gene>
<evidence type="ECO:0000259" key="5">
    <source>
        <dbReference type="Pfam" id="PF26335"/>
    </source>
</evidence>
<reference evidence="7" key="1">
    <citation type="submission" date="2015-07" db="EMBL/GenBank/DDBJ databases">
        <authorList>
            <person name="Teixeira M.M."/>
            <person name="Souza R.C."/>
            <person name="Almeida L.G."/>
            <person name="Vicente V.A."/>
            <person name="de Hoog S."/>
            <person name="Bocca A.L."/>
            <person name="de Almeida S.R."/>
            <person name="Vasconcelos A.T."/>
            <person name="Felipe M.S."/>
        </authorList>
    </citation>
    <scope>NUCLEOTIDE SEQUENCE [LARGE SCALE GENOMIC DNA]</scope>
    <source>
        <strain evidence="7">KSF</strain>
    </source>
</reference>
<accession>A0A1C1CSN3</accession>
<protein>
    <submittedName>
        <fullName evidence="6">Beta-lactamase family protein</fullName>
    </submittedName>
</protein>
<feature type="signal peptide" evidence="3">
    <location>
        <begin position="1"/>
        <end position="30"/>
    </location>
</feature>
<dbReference type="AlphaFoldDB" id="A0A1C1CSN3"/>
<dbReference type="Proteomes" id="UP000094526">
    <property type="component" value="Unassembled WGS sequence"/>
</dbReference>
<dbReference type="STRING" id="86049.A0A1C1CSN3"/>
<sequence>MNALRKQATMLLPLLLLLLFLVVPTPVVQAICPAQSPFYPPPTYDRHASEIWEAFSQIEASLSTLTRNNTTLFDTSSYSVEVTSSHRTLWSTFHTARDKNETRPGAVKVDSTSRYRIASITKVFTVLGILQLHGAGRVSLDDSVAKYVSFSTGTANSHSTANSGSIDWDKITLRTLASQLSGLPRDWAQGDLLTAPDDHTAMGLPPIPASAPERDNLPKCDSYEHYKPCTAHELLAHLQHRVPLFAPGRKSTYSNIAFELLGMVIANVTGMAYEDAITASILHPLGMNETSFVKPPDEVAVLPKHNAWYWDVDEGVQNPTGGLYCSAGDMSIFLRHVLTEYMDAGASKINWLPETSSSAGGSASWYAMPWETFRTEKILGGGDAASPSPPPSRSVTFFTKGGGLPGYTTIIVLVPEFDLGVTIFTAGDVELLGDLIEMITVPLIRAADKLAARQVVDSYVGEYDSFSSQAEEGADSEADASARAGVASLNSSLTLSYTATHGLEITRWISNATDMLGVFRAQFKLPKDRQFHAQLIPTLLYRESSNADRLRDDDQKEMNKGGGKGELWRMVVALDKPTTNPAGLGVWDDFCVADVDTKMYAGRPLNEVIFWDRNASSAMRQFGRVEMSAFRVNLTRVHGSGGGDGGGGGGGGKATTGEDLKLVAQDRRGISVEGRFV</sequence>
<dbReference type="PANTHER" id="PTHR22935">
    <property type="entry name" value="PENICILLIN-BINDING PROTEIN"/>
    <property type="match status" value="1"/>
</dbReference>
<dbReference type="Pfam" id="PF26335">
    <property type="entry name" value="ARB_00930_C"/>
    <property type="match status" value="1"/>
</dbReference>
<evidence type="ECO:0000256" key="2">
    <source>
        <dbReference type="SAM" id="MobiDB-lite"/>
    </source>
</evidence>
<dbReference type="InterPro" id="IPR012338">
    <property type="entry name" value="Beta-lactam/transpept-like"/>
</dbReference>
<feature type="chain" id="PRO_5008651027" evidence="3">
    <location>
        <begin position="31"/>
        <end position="677"/>
    </location>
</feature>
<dbReference type="Gene3D" id="3.40.710.10">
    <property type="entry name" value="DD-peptidase/beta-lactamase superfamily"/>
    <property type="match status" value="1"/>
</dbReference>
<feature type="domain" description="Beta-lactamase-related" evidence="4">
    <location>
        <begin position="82"/>
        <end position="429"/>
    </location>
</feature>
<name>A0A1C1CSN3_9EURO</name>
<feature type="region of interest" description="Disordered" evidence="2">
    <location>
        <begin position="638"/>
        <end position="658"/>
    </location>
</feature>
<comment type="caution">
    <text evidence="6">The sequence shown here is derived from an EMBL/GenBank/DDBJ whole genome shotgun (WGS) entry which is preliminary data.</text>
</comment>
<dbReference type="SUPFAM" id="SSF56601">
    <property type="entry name" value="beta-lactamase/transpeptidase-like"/>
    <property type="match status" value="1"/>
</dbReference>
<feature type="compositionally biased region" description="Gly residues" evidence="2">
    <location>
        <begin position="639"/>
        <end position="654"/>
    </location>
</feature>
<dbReference type="VEuPathDB" id="FungiDB:CLCR_08176"/>